<dbReference type="GO" id="GO:0051118">
    <property type="term" value="F:glucan endo-1,3-alpha-glucosidase activity"/>
    <property type="evidence" value="ECO:0007669"/>
    <property type="project" value="InterPro"/>
</dbReference>
<dbReference type="eggNOG" id="ENOG502RZ85">
    <property type="taxonomic scope" value="Eukaryota"/>
</dbReference>
<dbReference type="KEGG" id="cthr:CTHT_0046460"/>
<dbReference type="OrthoDB" id="1046782at2759"/>
<dbReference type="AlphaFoldDB" id="G0S9M8"/>
<name>G0S9M8_CHATD</name>
<accession>G0S9M8</accession>
<dbReference type="GeneID" id="18258684"/>
<dbReference type="Gene3D" id="3.20.20.80">
    <property type="entry name" value="Glycosidases"/>
    <property type="match status" value="1"/>
</dbReference>
<dbReference type="InterPro" id="IPR005197">
    <property type="entry name" value="Glyco_hydro_71"/>
</dbReference>
<dbReference type="Pfam" id="PF03659">
    <property type="entry name" value="Glyco_hydro_71"/>
    <property type="match status" value="1"/>
</dbReference>
<reference evidence="1 2" key="1">
    <citation type="journal article" date="2011" name="Cell">
        <title>Insight into structure and assembly of the nuclear pore complex by utilizing the genome of a eukaryotic thermophile.</title>
        <authorList>
            <person name="Amlacher S."/>
            <person name="Sarges P."/>
            <person name="Flemming D."/>
            <person name="van Noort V."/>
            <person name="Kunze R."/>
            <person name="Devos D.P."/>
            <person name="Arumugam M."/>
            <person name="Bork P."/>
            <person name="Hurt E."/>
        </authorList>
    </citation>
    <scope>NUCLEOTIDE SEQUENCE [LARGE SCALE GENOMIC DNA]</scope>
    <source>
        <strain evidence="2">DSM 1495 / CBS 144.50 / IMI 039719</strain>
    </source>
</reference>
<sequence>MGLLSKLKKLSKELGQEIEQMIDALASHGCDSNRKVFAHYMVGLTYGQSSQQWAHDIKTAKEAGIDGFALNIGPSDHWTVAQLDLAYEVAEQAGEFVLFLSFDMAAGSWEVSQVVDFINRYRGSPAQMNVDGKPLVSTFEGPDWAENWPTVRSQTGDIFLVPDWSSLGPYGIVSWDAWPKAGQRKMGTAEDLLYLDNLKGKKYMMGVSPWFYTNLPQWNKNWHCSSESLWFDRWQQVLEIMPDFVQIITWNDFGESSYIGDTVPEQIVRGAEDYVVGYSHSAFRAVLPYFIRAYKMGSPYVGWAGEDIAIAWYRTSPARANCDCSTVWGQGGSLSASAGARDVISIIAITREPAHISVCIGDGYTKEFVTAGQCNAAYFEMPFDESTTGPVRLSLNGKITRGPAIQAEVRGEKVSFNAVAIQV</sequence>
<keyword evidence="2" id="KW-1185">Reference proteome</keyword>
<evidence type="ECO:0000313" key="1">
    <source>
        <dbReference type="EMBL" id="EGS20139.1"/>
    </source>
</evidence>
<dbReference type="CDD" id="cd11577">
    <property type="entry name" value="GH71"/>
    <property type="match status" value="1"/>
</dbReference>
<dbReference type="RefSeq" id="XP_006695024.1">
    <property type="nucleotide sequence ID" value="XM_006694961.1"/>
</dbReference>
<dbReference type="OMA" id="PHDAWRA"/>
<dbReference type="Proteomes" id="UP000008066">
    <property type="component" value="Unassembled WGS sequence"/>
</dbReference>
<dbReference type="EMBL" id="GL988043">
    <property type="protein sequence ID" value="EGS20139.1"/>
    <property type="molecule type" value="Genomic_DNA"/>
</dbReference>
<evidence type="ECO:0000313" key="2">
    <source>
        <dbReference type="Proteomes" id="UP000008066"/>
    </source>
</evidence>
<dbReference type="HOGENOM" id="CLU_019141_1_0_1"/>
<protein>
    <recommendedName>
        <fullName evidence="3">Glycoside hydrolase family 71 protein</fullName>
    </recommendedName>
</protein>
<proteinExistence type="predicted"/>
<evidence type="ECO:0008006" key="3">
    <source>
        <dbReference type="Google" id="ProtNLM"/>
    </source>
</evidence>
<gene>
    <name evidence="1" type="ORF">CTHT_0046460</name>
</gene>
<organism evidence="2">
    <name type="scientific">Chaetomium thermophilum (strain DSM 1495 / CBS 144.50 / IMI 039719)</name>
    <name type="common">Thermochaetoides thermophila</name>
    <dbReference type="NCBI Taxonomy" id="759272"/>
    <lineage>
        <taxon>Eukaryota</taxon>
        <taxon>Fungi</taxon>
        <taxon>Dikarya</taxon>
        <taxon>Ascomycota</taxon>
        <taxon>Pezizomycotina</taxon>
        <taxon>Sordariomycetes</taxon>
        <taxon>Sordariomycetidae</taxon>
        <taxon>Sordariales</taxon>
        <taxon>Chaetomiaceae</taxon>
        <taxon>Thermochaetoides</taxon>
    </lineage>
</organism>